<evidence type="ECO:0000313" key="1">
    <source>
        <dbReference type="EMBL" id="RZC59333.1"/>
    </source>
</evidence>
<dbReference type="AlphaFoldDB" id="A0A4Y7JE06"/>
<protein>
    <submittedName>
        <fullName evidence="1">Uncharacterized protein</fullName>
    </submittedName>
</protein>
<organism evidence="1 2">
    <name type="scientific">Papaver somniferum</name>
    <name type="common">Opium poppy</name>
    <dbReference type="NCBI Taxonomy" id="3469"/>
    <lineage>
        <taxon>Eukaryota</taxon>
        <taxon>Viridiplantae</taxon>
        <taxon>Streptophyta</taxon>
        <taxon>Embryophyta</taxon>
        <taxon>Tracheophyta</taxon>
        <taxon>Spermatophyta</taxon>
        <taxon>Magnoliopsida</taxon>
        <taxon>Ranunculales</taxon>
        <taxon>Papaveraceae</taxon>
        <taxon>Papaveroideae</taxon>
        <taxon>Papaver</taxon>
    </lineage>
</organism>
<name>A0A4Y7JE06_PAPSO</name>
<dbReference type="EMBL" id="CM010718">
    <property type="protein sequence ID" value="RZC59333.1"/>
    <property type="molecule type" value="Genomic_DNA"/>
</dbReference>
<sequence>MEIFRKIQAYWTSGGEYGLYFRTVGTTGAPHHLGGYPEDRCGNDGWWYVSGKLVGVDARKI</sequence>
<reference evidence="1 2" key="1">
    <citation type="journal article" date="2018" name="Science">
        <title>The opium poppy genome and morphinan production.</title>
        <authorList>
            <person name="Guo L."/>
            <person name="Winzer T."/>
            <person name="Yang X."/>
            <person name="Li Y."/>
            <person name="Ning Z."/>
            <person name="He Z."/>
            <person name="Teodor R."/>
            <person name="Lu Y."/>
            <person name="Bowser T.A."/>
            <person name="Graham I.A."/>
            <person name="Ye K."/>
        </authorList>
    </citation>
    <scope>NUCLEOTIDE SEQUENCE [LARGE SCALE GENOMIC DNA]</scope>
    <source>
        <strain evidence="2">cv. HN1</strain>
        <tissue evidence="1">Leaves</tissue>
    </source>
</reference>
<evidence type="ECO:0000313" key="2">
    <source>
        <dbReference type="Proteomes" id="UP000316621"/>
    </source>
</evidence>
<proteinExistence type="predicted"/>
<dbReference type="Proteomes" id="UP000316621">
    <property type="component" value="Chromosome 4"/>
</dbReference>
<keyword evidence="2" id="KW-1185">Reference proteome</keyword>
<gene>
    <name evidence="1" type="ORF">C5167_006654</name>
</gene>
<dbReference type="Gramene" id="RZC59333">
    <property type="protein sequence ID" value="RZC59333"/>
    <property type="gene ID" value="C5167_006654"/>
</dbReference>
<accession>A0A4Y7JE06</accession>